<evidence type="ECO:0000313" key="2">
    <source>
        <dbReference type="Proteomes" id="UP000504610"/>
    </source>
</evidence>
<reference evidence="2" key="1">
    <citation type="journal article" date="2019" name="Database">
        <title>The radish genome database (RadishGD): an integrated information resource for radish genomics.</title>
        <authorList>
            <person name="Yu H.J."/>
            <person name="Baek S."/>
            <person name="Lee Y.J."/>
            <person name="Cho A."/>
            <person name="Mun J.H."/>
        </authorList>
    </citation>
    <scope>NUCLEOTIDE SEQUENCE [LARGE SCALE GENOMIC DNA]</scope>
    <source>
        <strain evidence="2">cv. WK10039</strain>
    </source>
</reference>
<feature type="region of interest" description="Disordered" evidence="1">
    <location>
        <begin position="99"/>
        <end position="130"/>
    </location>
</feature>
<dbReference type="AlphaFoldDB" id="A0A9W3DKH4"/>
<evidence type="ECO:0000313" key="3">
    <source>
        <dbReference type="RefSeq" id="XP_056864277.1"/>
    </source>
</evidence>
<reference evidence="3" key="2">
    <citation type="submission" date="2025-08" db="UniProtKB">
        <authorList>
            <consortium name="RefSeq"/>
        </authorList>
    </citation>
    <scope>IDENTIFICATION</scope>
    <source>
        <tissue evidence="3">Leaf</tissue>
    </source>
</reference>
<sequence>MIRLDHNLGPKAQEISSTKKASEIYISNSLTFKISHSINVSVNKVPAQEAKPSRRSSESLMDKVKTNCLSMAVTFQEGLSYVKAFFVGQAKRLTAKNEQEATEAHLTETKMQVEATDEAENAKKRLHQSS</sequence>
<dbReference type="GeneID" id="108850993"/>
<keyword evidence="2" id="KW-1185">Reference proteome</keyword>
<proteinExistence type="predicted"/>
<protein>
    <submittedName>
        <fullName evidence="3">Uncharacterized protein LOC108850993</fullName>
    </submittedName>
</protein>
<name>A0A9W3DKH4_RAPSA</name>
<dbReference type="Proteomes" id="UP000504610">
    <property type="component" value="Chromosome 4"/>
</dbReference>
<accession>A0A9W3DKH4</accession>
<dbReference type="OrthoDB" id="678007at2759"/>
<feature type="compositionally biased region" description="Basic and acidic residues" evidence="1">
    <location>
        <begin position="99"/>
        <end position="108"/>
    </location>
</feature>
<gene>
    <name evidence="3" type="primary">LOC108850993</name>
</gene>
<dbReference type="KEGG" id="rsz:108850993"/>
<evidence type="ECO:0000256" key="1">
    <source>
        <dbReference type="SAM" id="MobiDB-lite"/>
    </source>
</evidence>
<dbReference type="RefSeq" id="XP_056864277.1">
    <property type="nucleotide sequence ID" value="XM_057008297.1"/>
</dbReference>
<organism evidence="2 3">
    <name type="scientific">Raphanus sativus</name>
    <name type="common">Radish</name>
    <name type="synonym">Raphanus raphanistrum var. sativus</name>
    <dbReference type="NCBI Taxonomy" id="3726"/>
    <lineage>
        <taxon>Eukaryota</taxon>
        <taxon>Viridiplantae</taxon>
        <taxon>Streptophyta</taxon>
        <taxon>Embryophyta</taxon>
        <taxon>Tracheophyta</taxon>
        <taxon>Spermatophyta</taxon>
        <taxon>Magnoliopsida</taxon>
        <taxon>eudicotyledons</taxon>
        <taxon>Gunneridae</taxon>
        <taxon>Pentapetalae</taxon>
        <taxon>rosids</taxon>
        <taxon>malvids</taxon>
        <taxon>Brassicales</taxon>
        <taxon>Brassicaceae</taxon>
        <taxon>Brassiceae</taxon>
        <taxon>Raphanus</taxon>
    </lineage>
</organism>